<dbReference type="InterPro" id="IPR036424">
    <property type="entry name" value="UPP_synth-like_sf"/>
</dbReference>
<dbReference type="InterPro" id="IPR001441">
    <property type="entry name" value="UPP_synth-like"/>
</dbReference>
<protein>
    <submittedName>
        <fullName evidence="2">Undecaprenyl diphosphate synthase</fullName>
    </submittedName>
</protein>
<dbReference type="PANTHER" id="PTHR10291:SF43">
    <property type="entry name" value="DEHYDRODOLICHYL DIPHOSPHATE SYNTHASE COMPLEX SUBUNIT DHDDS"/>
    <property type="match status" value="1"/>
</dbReference>
<evidence type="ECO:0000256" key="1">
    <source>
        <dbReference type="ARBA" id="ARBA00022679"/>
    </source>
</evidence>
<dbReference type="EMBL" id="AUZZ01010507">
    <property type="protein sequence ID" value="EQD29448.1"/>
    <property type="molecule type" value="Genomic_DNA"/>
</dbReference>
<dbReference type="GO" id="GO:0016094">
    <property type="term" value="P:polyprenol biosynthetic process"/>
    <property type="evidence" value="ECO:0007669"/>
    <property type="project" value="TreeGrafter"/>
</dbReference>
<accession>T0Y8H3</accession>
<name>T0Y8H3_9ZZZZ</name>
<gene>
    <name evidence="2" type="ORF">B2A_14462</name>
</gene>
<dbReference type="Gene3D" id="3.40.1180.10">
    <property type="entry name" value="Decaprenyl diphosphate synthase-like"/>
    <property type="match status" value="1"/>
</dbReference>
<keyword evidence="1" id="KW-0808">Transferase</keyword>
<dbReference type="SUPFAM" id="SSF64005">
    <property type="entry name" value="Undecaprenyl diphosphate synthase"/>
    <property type="match status" value="1"/>
</dbReference>
<sequence length="235" mass="27325">MNVDNIPNPPNHIAIIPDGNRRWAKEHMLNLYRGYNLGIKKFIDVSLWAKRFGVRTISVWALSTENLVNRSPQELNVLFALYKRAAYDKSLLNKLNKNKAKVDIIGDSSKLPDSLRQALKSVKEKTKDNSELTINILLDYGGREDLLYAVKRLMAKKEKIKLTYDILKQNLRSALVPDIDLVIRTSGEQRTSGLLPWQTSYSEFYFSKKYWPSFNRDDLREAIEDFSNRQRRFGK</sequence>
<dbReference type="HAMAP" id="MF_01139">
    <property type="entry name" value="ISPT"/>
    <property type="match status" value="1"/>
</dbReference>
<reference evidence="2" key="2">
    <citation type="journal article" date="2014" name="ISME J.">
        <title>Microbial stratification in low pH oxic and suboxic macroscopic growths along an acid mine drainage.</title>
        <authorList>
            <person name="Mendez-Garcia C."/>
            <person name="Mesa V."/>
            <person name="Sprenger R.R."/>
            <person name="Richter M."/>
            <person name="Diez M.S."/>
            <person name="Solano J."/>
            <person name="Bargiela R."/>
            <person name="Golyshina O.V."/>
            <person name="Manteca A."/>
            <person name="Ramos J.L."/>
            <person name="Gallego J.R."/>
            <person name="Llorente I."/>
            <person name="Martins Dos Santos V.A."/>
            <person name="Jensen O.N."/>
            <person name="Pelaez A.I."/>
            <person name="Sanchez J."/>
            <person name="Ferrer M."/>
        </authorList>
    </citation>
    <scope>NUCLEOTIDE SEQUENCE</scope>
</reference>
<dbReference type="NCBIfam" id="TIGR00055">
    <property type="entry name" value="uppS"/>
    <property type="match status" value="1"/>
</dbReference>
<dbReference type="CDD" id="cd00475">
    <property type="entry name" value="Cis_IPPS"/>
    <property type="match status" value="1"/>
</dbReference>
<proteinExistence type="inferred from homology"/>
<dbReference type="AlphaFoldDB" id="T0Y8H3"/>
<evidence type="ECO:0000313" key="2">
    <source>
        <dbReference type="EMBL" id="EQD29448.1"/>
    </source>
</evidence>
<organism evidence="2">
    <name type="scientific">mine drainage metagenome</name>
    <dbReference type="NCBI Taxonomy" id="410659"/>
    <lineage>
        <taxon>unclassified sequences</taxon>
        <taxon>metagenomes</taxon>
        <taxon>ecological metagenomes</taxon>
    </lineage>
</organism>
<dbReference type="GO" id="GO:0045547">
    <property type="term" value="F:ditrans,polycis-polyprenyl diphosphate synthase [(2E,6E)-farnesyl diphosphate specific] activity"/>
    <property type="evidence" value="ECO:0007669"/>
    <property type="project" value="TreeGrafter"/>
</dbReference>
<reference evidence="2" key="1">
    <citation type="submission" date="2013-08" db="EMBL/GenBank/DDBJ databases">
        <authorList>
            <person name="Mendez C."/>
            <person name="Richter M."/>
            <person name="Ferrer M."/>
            <person name="Sanchez J."/>
        </authorList>
    </citation>
    <scope>NUCLEOTIDE SEQUENCE</scope>
</reference>
<comment type="caution">
    <text evidence="2">The sequence shown here is derived from an EMBL/GenBank/DDBJ whole genome shotgun (WGS) entry which is preliminary data.</text>
</comment>
<dbReference type="Pfam" id="PF01255">
    <property type="entry name" value="Prenyltransf"/>
    <property type="match status" value="1"/>
</dbReference>
<dbReference type="PANTHER" id="PTHR10291">
    <property type="entry name" value="DEHYDRODOLICHYL DIPHOSPHATE SYNTHASE FAMILY MEMBER"/>
    <property type="match status" value="1"/>
</dbReference>